<organism evidence="2 3">
    <name type="scientific">Araneus ventricosus</name>
    <name type="common">Orbweaver spider</name>
    <name type="synonym">Epeira ventricosa</name>
    <dbReference type="NCBI Taxonomy" id="182803"/>
    <lineage>
        <taxon>Eukaryota</taxon>
        <taxon>Metazoa</taxon>
        <taxon>Ecdysozoa</taxon>
        <taxon>Arthropoda</taxon>
        <taxon>Chelicerata</taxon>
        <taxon>Arachnida</taxon>
        <taxon>Araneae</taxon>
        <taxon>Araneomorphae</taxon>
        <taxon>Entelegynae</taxon>
        <taxon>Araneoidea</taxon>
        <taxon>Araneidae</taxon>
        <taxon>Araneus</taxon>
    </lineage>
</organism>
<keyword evidence="3" id="KW-1185">Reference proteome</keyword>
<dbReference type="Pfam" id="PF00075">
    <property type="entry name" value="RNase_H"/>
    <property type="match status" value="1"/>
</dbReference>
<evidence type="ECO:0000259" key="1">
    <source>
        <dbReference type="Pfam" id="PF00075"/>
    </source>
</evidence>
<proteinExistence type="predicted"/>
<feature type="domain" description="RNase H type-1" evidence="1">
    <location>
        <begin position="158"/>
        <end position="200"/>
    </location>
</feature>
<dbReference type="SUPFAM" id="SSF53098">
    <property type="entry name" value="Ribonuclease H-like"/>
    <property type="match status" value="1"/>
</dbReference>
<dbReference type="InterPro" id="IPR002156">
    <property type="entry name" value="RNaseH_domain"/>
</dbReference>
<dbReference type="EMBL" id="BGPR01001166">
    <property type="protein sequence ID" value="GBM47114.1"/>
    <property type="molecule type" value="Genomic_DNA"/>
</dbReference>
<comment type="caution">
    <text evidence="2">The sequence shown here is derived from an EMBL/GenBank/DDBJ whole genome shotgun (WGS) entry which is preliminary data.</text>
</comment>
<dbReference type="Gene3D" id="3.30.420.10">
    <property type="entry name" value="Ribonuclease H-like superfamily/Ribonuclease H"/>
    <property type="match status" value="1"/>
</dbReference>
<dbReference type="GO" id="GO:0004523">
    <property type="term" value="F:RNA-DNA hybrid ribonuclease activity"/>
    <property type="evidence" value="ECO:0007669"/>
    <property type="project" value="InterPro"/>
</dbReference>
<dbReference type="Proteomes" id="UP000499080">
    <property type="component" value="Unassembled WGS sequence"/>
</dbReference>
<protein>
    <recommendedName>
        <fullName evidence="1">RNase H type-1 domain-containing protein</fullName>
    </recommendedName>
</protein>
<dbReference type="OrthoDB" id="6514649at2759"/>
<gene>
    <name evidence="2" type="ORF">AVEN_24245_1</name>
</gene>
<dbReference type="GO" id="GO:0003676">
    <property type="term" value="F:nucleic acid binding"/>
    <property type="evidence" value="ECO:0007669"/>
    <property type="project" value="InterPro"/>
</dbReference>
<sequence length="250" mass="28956">MTADNSIISEVHAEKALNEIFNVWRGAVLHDNCVTHTSTLLKCWNDMVAQKRFIAYTIDGTGDRTYFFQKEWPHDKRCLKPAPHSYFFRMKRYWLMSEWNFRCSHSAILSVGISMDMEMRFICPKNVPLLLILRILTGKAPSIDNQTSIKSAVNPKSHNTIARKIFKLLHSHPHIRVSWIKAHAGYIGNEETDRLAKETAEKENFPEISLGLPKSFIKTFLRQKMLTTWQMAWDDGDTGRLIHNIIPKVT</sequence>
<accession>A0A4Y2G5D1</accession>
<reference evidence="2 3" key="1">
    <citation type="journal article" date="2019" name="Sci. Rep.">
        <title>Orb-weaving spider Araneus ventricosus genome elucidates the spidroin gene catalogue.</title>
        <authorList>
            <person name="Kono N."/>
            <person name="Nakamura H."/>
            <person name="Ohtoshi R."/>
            <person name="Moran D.A.P."/>
            <person name="Shinohara A."/>
            <person name="Yoshida Y."/>
            <person name="Fujiwara M."/>
            <person name="Mori M."/>
            <person name="Tomita M."/>
            <person name="Arakawa K."/>
        </authorList>
    </citation>
    <scope>NUCLEOTIDE SEQUENCE [LARGE SCALE GENOMIC DNA]</scope>
</reference>
<dbReference type="InterPro" id="IPR036397">
    <property type="entry name" value="RNaseH_sf"/>
</dbReference>
<name>A0A4Y2G5D1_ARAVE</name>
<dbReference type="AlphaFoldDB" id="A0A4Y2G5D1"/>
<evidence type="ECO:0000313" key="2">
    <source>
        <dbReference type="EMBL" id="GBM47114.1"/>
    </source>
</evidence>
<evidence type="ECO:0000313" key="3">
    <source>
        <dbReference type="Proteomes" id="UP000499080"/>
    </source>
</evidence>
<dbReference type="InterPro" id="IPR012337">
    <property type="entry name" value="RNaseH-like_sf"/>
</dbReference>